<keyword evidence="5" id="KW-0539">Nucleus</keyword>
<evidence type="ECO:0000259" key="8">
    <source>
        <dbReference type="PROSITE" id="PS50066"/>
    </source>
</evidence>
<dbReference type="PANTHER" id="PTHR11945:SF776">
    <property type="entry name" value="AGAMOUS-LIKE 50-RELATED"/>
    <property type="match status" value="1"/>
</dbReference>
<evidence type="ECO:0000256" key="2">
    <source>
        <dbReference type="ARBA" id="ARBA00023015"/>
    </source>
</evidence>
<keyword evidence="4" id="KW-0804">Transcription</keyword>
<dbReference type="Gene3D" id="3.40.1810.10">
    <property type="entry name" value="Transcription factor, MADS-box"/>
    <property type="match status" value="1"/>
</dbReference>
<evidence type="ECO:0000256" key="3">
    <source>
        <dbReference type="ARBA" id="ARBA00023125"/>
    </source>
</evidence>
<sequence>MSNPTPNPSNPVPKKNKGRRKIEMKKITKESNLQVTFSKRRTGLFKKASELCTLCDAKVGLVVFSPANKAFSFGDPSIDAIIDRYQMRDQQPQDMGNMQYLEAHRNANIQDLNDKINRINEDLEIEKKCSEELAKQKKEAQERFWWAAPIDEINGEQLEEFKSALENLKKNVLDVVERHNVSEAAAAAAAGAAIPPPHFFTPGASSSNNPLPPPPQPPTQDFQVQPPPPPPPQQFHMNPQAPPQQFMIPQPPPQQFMHPQPLPQQFPMFPPPPNMLQTQSMMLPNNMFNGGMMNHPAFNNNNMGGFGPAGLVEKI</sequence>
<keyword evidence="10" id="KW-1185">Reference proteome</keyword>
<dbReference type="FunFam" id="3.40.1810.10:FF:000006">
    <property type="entry name" value="Agamous-like MADS-box protein AGL62"/>
    <property type="match status" value="1"/>
</dbReference>
<dbReference type="EMBL" id="CAXHTB010000001">
    <property type="protein sequence ID" value="CAL0298962.1"/>
    <property type="molecule type" value="Genomic_DNA"/>
</dbReference>
<evidence type="ECO:0000313" key="10">
    <source>
        <dbReference type="Proteomes" id="UP001497480"/>
    </source>
</evidence>
<evidence type="ECO:0000256" key="1">
    <source>
        <dbReference type="ARBA" id="ARBA00004123"/>
    </source>
</evidence>
<reference evidence="9 10" key="1">
    <citation type="submission" date="2024-03" db="EMBL/GenBank/DDBJ databases">
        <authorList>
            <person name="Martinez-Hernandez J."/>
        </authorList>
    </citation>
    <scope>NUCLEOTIDE SEQUENCE [LARGE SCALE GENOMIC DNA]</scope>
</reference>
<dbReference type="CDD" id="cd00265">
    <property type="entry name" value="MADS_MEF2_like"/>
    <property type="match status" value="1"/>
</dbReference>
<keyword evidence="2" id="KW-0805">Transcription regulation</keyword>
<feature type="compositionally biased region" description="Pro residues" evidence="7">
    <location>
        <begin position="1"/>
        <end position="11"/>
    </location>
</feature>
<dbReference type="PRINTS" id="PR00404">
    <property type="entry name" value="MADSDOMAIN"/>
</dbReference>
<dbReference type="GO" id="GO:0000981">
    <property type="term" value="F:DNA-binding transcription factor activity, RNA polymerase II-specific"/>
    <property type="evidence" value="ECO:0007669"/>
    <property type="project" value="TreeGrafter"/>
</dbReference>
<evidence type="ECO:0000313" key="9">
    <source>
        <dbReference type="EMBL" id="CAL0298962.1"/>
    </source>
</evidence>
<comment type="caution">
    <text evidence="9">The sequence shown here is derived from an EMBL/GenBank/DDBJ whole genome shotgun (WGS) entry which is preliminary data.</text>
</comment>
<dbReference type="Proteomes" id="UP001497480">
    <property type="component" value="Unassembled WGS sequence"/>
</dbReference>
<accession>A0AAV1VQ08</accession>
<feature type="domain" description="MADS-box" evidence="8">
    <location>
        <begin position="17"/>
        <end position="77"/>
    </location>
</feature>
<dbReference type="GO" id="GO:0046983">
    <property type="term" value="F:protein dimerization activity"/>
    <property type="evidence" value="ECO:0007669"/>
    <property type="project" value="InterPro"/>
</dbReference>
<evidence type="ECO:0000256" key="7">
    <source>
        <dbReference type="SAM" id="MobiDB-lite"/>
    </source>
</evidence>
<protein>
    <recommendedName>
        <fullName evidence="8">MADS-box domain-containing protein</fullName>
    </recommendedName>
</protein>
<dbReference type="AlphaFoldDB" id="A0AAV1VQ08"/>
<comment type="subcellular location">
    <subcellularLocation>
        <location evidence="1">Nucleus</location>
    </subcellularLocation>
</comment>
<evidence type="ECO:0000256" key="5">
    <source>
        <dbReference type="ARBA" id="ARBA00023242"/>
    </source>
</evidence>
<dbReference type="PANTHER" id="PTHR11945">
    <property type="entry name" value="MADS BOX PROTEIN"/>
    <property type="match status" value="1"/>
</dbReference>
<evidence type="ECO:0000256" key="4">
    <source>
        <dbReference type="ARBA" id="ARBA00023163"/>
    </source>
</evidence>
<dbReference type="InterPro" id="IPR002100">
    <property type="entry name" value="TF_MADSbox"/>
</dbReference>
<keyword evidence="3" id="KW-0238">DNA-binding</keyword>
<gene>
    <name evidence="9" type="ORF">LLUT_LOCUS22</name>
</gene>
<dbReference type="InterPro" id="IPR036879">
    <property type="entry name" value="TF_MADSbox_sf"/>
</dbReference>
<name>A0AAV1VQ08_LUPLU</name>
<evidence type="ECO:0000256" key="6">
    <source>
        <dbReference type="SAM" id="Coils"/>
    </source>
</evidence>
<feature type="coiled-coil region" evidence="6">
    <location>
        <begin position="106"/>
        <end position="178"/>
    </location>
</feature>
<dbReference type="Gene3D" id="6.10.140.920">
    <property type="match status" value="1"/>
</dbReference>
<keyword evidence="6" id="KW-0175">Coiled coil</keyword>
<feature type="region of interest" description="Disordered" evidence="7">
    <location>
        <begin position="1"/>
        <end position="21"/>
    </location>
</feature>
<dbReference type="SUPFAM" id="SSF55455">
    <property type="entry name" value="SRF-like"/>
    <property type="match status" value="1"/>
</dbReference>
<dbReference type="Pfam" id="PF00319">
    <property type="entry name" value="SRF-TF"/>
    <property type="match status" value="1"/>
</dbReference>
<dbReference type="PROSITE" id="PS50066">
    <property type="entry name" value="MADS_BOX_2"/>
    <property type="match status" value="1"/>
</dbReference>
<dbReference type="GO" id="GO:0045944">
    <property type="term" value="P:positive regulation of transcription by RNA polymerase II"/>
    <property type="evidence" value="ECO:0007669"/>
    <property type="project" value="InterPro"/>
</dbReference>
<dbReference type="SMART" id="SM00432">
    <property type="entry name" value="MADS"/>
    <property type="match status" value="1"/>
</dbReference>
<organism evidence="9 10">
    <name type="scientific">Lupinus luteus</name>
    <name type="common">European yellow lupine</name>
    <dbReference type="NCBI Taxonomy" id="3873"/>
    <lineage>
        <taxon>Eukaryota</taxon>
        <taxon>Viridiplantae</taxon>
        <taxon>Streptophyta</taxon>
        <taxon>Embryophyta</taxon>
        <taxon>Tracheophyta</taxon>
        <taxon>Spermatophyta</taxon>
        <taxon>Magnoliopsida</taxon>
        <taxon>eudicotyledons</taxon>
        <taxon>Gunneridae</taxon>
        <taxon>Pentapetalae</taxon>
        <taxon>rosids</taxon>
        <taxon>fabids</taxon>
        <taxon>Fabales</taxon>
        <taxon>Fabaceae</taxon>
        <taxon>Papilionoideae</taxon>
        <taxon>50 kb inversion clade</taxon>
        <taxon>genistoids sensu lato</taxon>
        <taxon>core genistoids</taxon>
        <taxon>Genisteae</taxon>
        <taxon>Lupinus</taxon>
    </lineage>
</organism>
<dbReference type="InterPro" id="IPR033896">
    <property type="entry name" value="MEF2-like_N"/>
</dbReference>
<proteinExistence type="predicted"/>
<dbReference type="GO" id="GO:0000978">
    <property type="term" value="F:RNA polymerase II cis-regulatory region sequence-specific DNA binding"/>
    <property type="evidence" value="ECO:0007669"/>
    <property type="project" value="TreeGrafter"/>
</dbReference>
<feature type="region of interest" description="Disordered" evidence="7">
    <location>
        <begin position="197"/>
        <end position="250"/>
    </location>
</feature>
<dbReference type="GO" id="GO:0005634">
    <property type="term" value="C:nucleus"/>
    <property type="evidence" value="ECO:0007669"/>
    <property type="project" value="UniProtKB-SubCell"/>
</dbReference>